<feature type="transmembrane region" description="Helical" evidence="14">
    <location>
        <begin position="184"/>
        <end position="205"/>
    </location>
</feature>
<dbReference type="InterPro" id="IPR000014">
    <property type="entry name" value="PAS"/>
</dbReference>
<dbReference type="SUPFAM" id="SSF47226">
    <property type="entry name" value="Histidine-containing phosphotransfer domain, HPT domain"/>
    <property type="match status" value="1"/>
</dbReference>
<dbReference type="InterPro" id="IPR003661">
    <property type="entry name" value="HisK_dim/P_dom"/>
</dbReference>
<feature type="domain" description="PAC" evidence="18">
    <location>
        <begin position="428"/>
        <end position="482"/>
    </location>
</feature>
<organism evidence="20 21">
    <name type="scientific">Sulfuritalea hydrogenivorans sk43H</name>
    <dbReference type="NCBI Taxonomy" id="1223802"/>
    <lineage>
        <taxon>Bacteria</taxon>
        <taxon>Pseudomonadati</taxon>
        <taxon>Pseudomonadota</taxon>
        <taxon>Betaproteobacteria</taxon>
        <taxon>Nitrosomonadales</taxon>
        <taxon>Sterolibacteriaceae</taxon>
        <taxon>Sulfuritalea</taxon>
    </lineage>
</organism>
<keyword evidence="8 14" id="KW-0472">Membrane</keyword>
<dbReference type="Gene3D" id="3.30.450.20">
    <property type="entry name" value="PAS domain"/>
    <property type="match status" value="2"/>
</dbReference>
<dbReference type="InterPro" id="IPR035965">
    <property type="entry name" value="PAS-like_dom_sf"/>
</dbReference>
<comment type="function">
    <text evidence="9">Member of the two-component regulatory system BvgS/BvgA. Phosphorylates BvgA via a four-step phosphorelay in response to environmental signals.</text>
</comment>
<evidence type="ECO:0000256" key="7">
    <source>
        <dbReference type="ARBA" id="ARBA00023012"/>
    </source>
</evidence>
<evidence type="ECO:0000259" key="17">
    <source>
        <dbReference type="PROSITE" id="PS50112"/>
    </source>
</evidence>
<dbReference type="GO" id="GO:0006355">
    <property type="term" value="P:regulation of DNA-templated transcription"/>
    <property type="evidence" value="ECO:0007669"/>
    <property type="project" value="InterPro"/>
</dbReference>
<feature type="domain" description="PAS" evidence="17">
    <location>
        <begin position="357"/>
        <end position="403"/>
    </location>
</feature>
<dbReference type="PROSITE" id="PS50109">
    <property type="entry name" value="HIS_KIN"/>
    <property type="match status" value="1"/>
</dbReference>
<dbReference type="NCBIfam" id="TIGR00229">
    <property type="entry name" value="sensory_box"/>
    <property type="match status" value="1"/>
</dbReference>
<gene>
    <name evidence="20" type="ORF">SUTH_02891</name>
</gene>
<dbReference type="PROSITE" id="PS50110">
    <property type="entry name" value="RESPONSE_REGULATORY"/>
    <property type="match status" value="1"/>
</dbReference>
<comment type="subcellular location">
    <subcellularLocation>
        <location evidence="2">Membrane</location>
        <topology evidence="2">Multi-pass membrane protein</topology>
    </subcellularLocation>
</comment>
<dbReference type="Pfam" id="PF00989">
    <property type="entry name" value="PAS"/>
    <property type="match status" value="1"/>
</dbReference>
<dbReference type="SMART" id="SM00448">
    <property type="entry name" value="REC"/>
    <property type="match status" value="1"/>
</dbReference>
<dbReference type="EMBL" id="AP012547">
    <property type="protein sequence ID" value="BAO30670.1"/>
    <property type="molecule type" value="Genomic_DNA"/>
</dbReference>
<sequence>MDRNDTSQLIRTLSRRQWIVSLAVVALALGSLFLGWNGITDDQQTAEIINLAGRQRMLSQRMAMYLVLDQREADPERKREYRDQARSAANDFDQAHARLVATARTFGAGSSIHSMYFGPTGSLDAESRRYLSLVLTDIEASALGTPAASRKTATIVATAGDTLIRELHQVTALYQQDAEHKVMLLLRLLQISTLLIVGLVALGMFRVFRPVIRRLADDVVARDQAQRELKDSEERFKAFSESSSDWFWETDAQDRFRWIENGKNDRTPLPAEAVLGKARKDLRPEVEMASVEKWRNYQASIDARRPFRDFEYQIGTDGQTLKWISVSGQPYFDGNGNFLGYRGTARLIQTQKDIEASNLRLRAAIEQSPVSIVITNREGLIEYVNPRFTRVTGYSAEEALGRNPRILQSGETPLSTYQELWQTLLDGREWRGVVRNRRKNGELFWEEASISPIFDDKGEITHFLAVKEDITERKQIEDELEQHRAHLEDLVEQRTADLSAALEAAKVADQAKDAFLANVSHELRTPLNAVIGLSELARRISTDPRQQNYLDKVTGAGKTLASIINDLLDLSKISAGHMEFEVIAFSLRDLLERCNSVMTHRATEKGLELVVRIDDAVPDVLRGDPLRIEQILINLLSNAIKFTPAGRVELRIGLHARSEARVCLNIEVEDTGIGLSEQSIARLFRPFAQADASMNRKFGGTGLGLALCKRLAEMMNGEIGATSREGAGATFEVKIWLAPGDAADISDVRQAPGMAALPTSYRKAQVLVVDDQPLNREIVEALLAEVDIIPRMAANGREALNILKASGPQAFDLVLMDIQMPVMDGLAATRDIRTWAGFGELPIVAMTAHTMEHEKEISIAAGMNDHIGKPFETKHFFQLLARWIPVAKHQVPIDSPAVIPASREVGLAALHSIDTQAGLARFVGNETRYRHWLMEFLTEAPGYEARIRQALDAGNQETARQHAHAIKGRVGMLGMTGLHPIATALEAALMQGAPTDDLLRQLQAMVELLCAEIRSAFGNSEPAAAPLPGLDRSPAGPVPESIAQLIVMIKCADGDSAEAIERSLSELKGTDWAPRLQQALACVRNFDFDAAGKLLDSRDAKNRI</sequence>
<dbReference type="SMART" id="SM00086">
    <property type="entry name" value="PAC"/>
    <property type="match status" value="2"/>
</dbReference>
<dbReference type="SUPFAM" id="SSF47384">
    <property type="entry name" value="Homodimeric domain of signal transducing histidine kinase"/>
    <property type="match status" value="1"/>
</dbReference>
<dbReference type="EC" id="2.7.13.3" evidence="3"/>
<dbReference type="OrthoDB" id="8552871at2"/>
<dbReference type="InterPro" id="IPR013767">
    <property type="entry name" value="PAS_fold"/>
</dbReference>
<dbReference type="InterPro" id="IPR036097">
    <property type="entry name" value="HisK_dim/P_sf"/>
</dbReference>
<dbReference type="PROSITE" id="PS50113">
    <property type="entry name" value="PAC"/>
    <property type="match status" value="2"/>
</dbReference>
<dbReference type="PROSITE" id="PS50112">
    <property type="entry name" value="PAS"/>
    <property type="match status" value="1"/>
</dbReference>
<comment type="catalytic activity">
    <reaction evidence="1">
        <text>ATP + protein L-histidine = ADP + protein N-phospho-L-histidine.</text>
        <dbReference type="EC" id="2.7.13.3"/>
    </reaction>
</comment>
<reference evidence="20 21" key="1">
    <citation type="journal article" date="2014" name="Syst. Appl. Microbiol.">
        <title>Complete genomes of freshwater sulfur oxidizers Sulfuricella denitrificans skB26 and Sulfuritalea hydrogenivorans sk43H: genetic insights into the sulfur oxidation pathway of betaproteobacteria.</title>
        <authorList>
            <person name="Watanabe T."/>
            <person name="Kojima H."/>
            <person name="Fukui M."/>
        </authorList>
    </citation>
    <scope>NUCLEOTIDE SEQUENCE [LARGE SCALE GENOMIC DNA]</scope>
    <source>
        <strain evidence="20">DSM22779</strain>
    </source>
</reference>
<feature type="domain" description="PAC" evidence="18">
    <location>
        <begin position="308"/>
        <end position="360"/>
    </location>
</feature>
<proteinExistence type="predicted"/>
<evidence type="ECO:0000259" key="15">
    <source>
        <dbReference type="PROSITE" id="PS50109"/>
    </source>
</evidence>
<dbReference type="CDD" id="cd00082">
    <property type="entry name" value="HisKA"/>
    <property type="match status" value="1"/>
</dbReference>
<evidence type="ECO:0000256" key="10">
    <source>
        <dbReference type="ARBA" id="ARBA00070152"/>
    </source>
</evidence>
<dbReference type="Pfam" id="PF13675">
    <property type="entry name" value="PilJ"/>
    <property type="match status" value="1"/>
</dbReference>
<dbReference type="CDD" id="cd00130">
    <property type="entry name" value="PAS"/>
    <property type="match status" value="1"/>
</dbReference>
<keyword evidence="13" id="KW-0175">Coiled coil</keyword>
<keyword evidence="7" id="KW-0902">Two-component regulatory system</keyword>
<dbReference type="InterPro" id="IPR004358">
    <property type="entry name" value="Sig_transdc_His_kin-like_C"/>
</dbReference>
<keyword evidence="21" id="KW-1185">Reference proteome</keyword>
<dbReference type="Gene3D" id="1.10.287.130">
    <property type="match status" value="1"/>
</dbReference>
<dbReference type="Proteomes" id="UP000031637">
    <property type="component" value="Chromosome"/>
</dbReference>
<feature type="domain" description="Histidine kinase" evidence="15">
    <location>
        <begin position="518"/>
        <end position="739"/>
    </location>
</feature>
<dbReference type="CDD" id="cd00088">
    <property type="entry name" value="HPT"/>
    <property type="match status" value="1"/>
</dbReference>
<dbReference type="GO" id="GO:0000155">
    <property type="term" value="F:phosphorelay sensor kinase activity"/>
    <property type="evidence" value="ECO:0007669"/>
    <property type="project" value="InterPro"/>
</dbReference>
<dbReference type="PANTHER" id="PTHR45339">
    <property type="entry name" value="HYBRID SIGNAL TRANSDUCTION HISTIDINE KINASE J"/>
    <property type="match status" value="1"/>
</dbReference>
<evidence type="ECO:0000256" key="9">
    <source>
        <dbReference type="ARBA" id="ARBA00058004"/>
    </source>
</evidence>
<dbReference type="InterPro" id="IPR000700">
    <property type="entry name" value="PAS-assoc_C"/>
</dbReference>
<dbReference type="PANTHER" id="PTHR45339:SF3">
    <property type="entry name" value="HISTIDINE KINASE"/>
    <property type="match status" value="1"/>
</dbReference>
<dbReference type="GO" id="GO:0005524">
    <property type="term" value="F:ATP binding"/>
    <property type="evidence" value="ECO:0007669"/>
    <property type="project" value="UniProtKB-KW"/>
</dbReference>
<dbReference type="Gene3D" id="3.30.565.10">
    <property type="entry name" value="Histidine kinase-like ATPase, C-terminal domain"/>
    <property type="match status" value="1"/>
</dbReference>
<dbReference type="KEGG" id="shd:SUTH_02891"/>
<dbReference type="AlphaFoldDB" id="W0SI99"/>
<dbReference type="SUPFAM" id="SSF52172">
    <property type="entry name" value="CheY-like"/>
    <property type="match status" value="1"/>
</dbReference>
<dbReference type="Gene3D" id="3.40.50.2300">
    <property type="match status" value="1"/>
</dbReference>
<dbReference type="InterPro" id="IPR003594">
    <property type="entry name" value="HATPase_dom"/>
</dbReference>
<dbReference type="Pfam" id="PF00512">
    <property type="entry name" value="HisKA"/>
    <property type="match status" value="1"/>
</dbReference>
<dbReference type="InterPro" id="IPR036641">
    <property type="entry name" value="HPT_dom_sf"/>
</dbReference>
<evidence type="ECO:0000259" key="18">
    <source>
        <dbReference type="PROSITE" id="PS50113"/>
    </source>
</evidence>
<dbReference type="InterPro" id="IPR011006">
    <property type="entry name" value="CheY-like_superfamily"/>
</dbReference>
<evidence type="ECO:0000313" key="20">
    <source>
        <dbReference type="EMBL" id="BAO30670.1"/>
    </source>
</evidence>
<keyword evidence="5 14" id="KW-0812">Transmembrane</keyword>
<dbReference type="HOGENOM" id="CLU_282678_0_0_4"/>
<dbReference type="SMART" id="SM00387">
    <property type="entry name" value="HATPase_c"/>
    <property type="match status" value="1"/>
</dbReference>
<evidence type="ECO:0000259" key="16">
    <source>
        <dbReference type="PROSITE" id="PS50110"/>
    </source>
</evidence>
<dbReference type="CDD" id="cd17546">
    <property type="entry name" value="REC_hyHK_CKI1_RcsC-like"/>
    <property type="match status" value="1"/>
</dbReference>
<dbReference type="FunFam" id="3.30.565.10:FF:000010">
    <property type="entry name" value="Sensor histidine kinase RcsC"/>
    <property type="match status" value="1"/>
</dbReference>
<dbReference type="InterPro" id="IPR008207">
    <property type="entry name" value="Sig_transdc_His_kin_Hpt_dom"/>
</dbReference>
<evidence type="ECO:0000256" key="6">
    <source>
        <dbReference type="ARBA" id="ARBA00022989"/>
    </source>
</evidence>
<dbReference type="InterPro" id="IPR001789">
    <property type="entry name" value="Sig_transdc_resp-reg_receiver"/>
</dbReference>
<evidence type="ECO:0000256" key="2">
    <source>
        <dbReference type="ARBA" id="ARBA00004141"/>
    </source>
</evidence>
<dbReference type="STRING" id="1223802.SUTH_02891"/>
<evidence type="ECO:0000256" key="3">
    <source>
        <dbReference type="ARBA" id="ARBA00012438"/>
    </source>
</evidence>
<evidence type="ECO:0000256" key="4">
    <source>
        <dbReference type="ARBA" id="ARBA00022553"/>
    </source>
</evidence>
<dbReference type="SUPFAM" id="SSF55785">
    <property type="entry name" value="PYP-like sensor domain (PAS domain)"/>
    <property type="match status" value="2"/>
</dbReference>
<dbReference type="Pfam" id="PF00072">
    <property type="entry name" value="Response_reg"/>
    <property type="match status" value="1"/>
</dbReference>
<evidence type="ECO:0000256" key="14">
    <source>
        <dbReference type="SAM" id="Phobius"/>
    </source>
</evidence>
<dbReference type="SMART" id="SM00091">
    <property type="entry name" value="PAS"/>
    <property type="match status" value="2"/>
</dbReference>
<name>W0SI99_9PROT</name>
<evidence type="ECO:0000256" key="5">
    <source>
        <dbReference type="ARBA" id="ARBA00022692"/>
    </source>
</evidence>
<feature type="coiled-coil region" evidence="13">
    <location>
        <begin position="466"/>
        <end position="493"/>
    </location>
</feature>
<evidence type="ECO:0000256" key="8">
    <source>
        <dbReference type="ARBA" id="ARBA00023136"/>
    </source>
</evidence>
<feature type="modified residue" description="4-aspartylphosphate" evidence="12">
    <location>
        <position position="817"/>
    </location>
</feature>
<dbReference type="CDD" id="cd16922">
    <property type="entry name" value="HATPase_EvgS-ArcB-TorS-like"/>
    <property type="match status" value="1"/>
</dbReference>
<dbReference type="RefSeq" id="WP_052473668.1">
    <property type="nucleotide sequence ID" value="NZ_AP012547.1"/>
</dbReference>
<accession>W0SI99</accession>
<dbReference type="Pfam" id="PF01627">
    <property type="entry name" value="Hpt"/>
    <property type="match status" value="1"/>
</dbReference>
<feature type="transmembrane region" description="Helical" evidence="14">
    <location>
        <begin position="18"/>
        <end position="36"/>
    </location>
</feature>
<dbReference type="PROSITE" id="PS50894">
    <property type="entry name" value="HPT"/>
    <property type="match status" value="1"/>
</dbReference>
<evidence type="ECO:0000256" key="11">
    <source>
        <dbReference type="PROSITE-ProRule" id="PRU00110"/>
    </source>
</evidence>
<keyword evidence="6 14" id="KW-1133">Transmembrane helix</keyword>
<feature type="domain" description="Response regulatory" evidence="16">
    <location>
        <begin position="765"/>
        <end position="884"/>
    </location>
</feature>
<dbReference type="Gene3D" id="1.20.120.160">
    <property type="entry name" value="HPT domain"/>
    <property type="match status" value="1"/>
</dbReference>
<dbReference type="InterPro" id="IPR001610">
    <property type="entry name" value="PAC"/>
</dbReference>
<evidence type="ECO:0000313" key="21">
    <source>
        <dbReference type="Proteomes" id="UP000031637"/>
    </source>
</evidence>
<evidence type="ECO:0000256" key="12">
    <source>
        <dbReference type="PROSITE-ProRule" id="PRU00169"/>
    </source>
</evidence>
<keyword evidence="4 12" id="KW-0597">Phosphoprotein</keyword>
<evidence type="ECO:0000256" key="1">
    <source>
        <dbReference type="ARBA" id="ARBA00000085"/>
    </source>
</evidence>
<feature type="modified residue" description="Phosphohistidine" evidence="11">
    <location>
        <position position="964"/>
    </location>
</feature>
<dbReference type="SMART" id="SM00388">
    <property type="entry name" value="HisKA"/>
    <property type="match status" value="1"/>
</dbReference>
<dbReference type="InterPro" id="IPR036890">
    <property type="entry name" value="HATPase_C_sf"/>
</dbReference>
<dbReference type="InterPro" id="IPR029095">
    <property type="entry name" value="NarX-like_N"/>
</dbReference>
<dbReference type="GO" id="GO:0005886">
    <property type="term" value="C:plasma membrane"/>
    <property type="evidence" value="ECO:0007669"/>
    <property type="project" value="UniProtKB-SubCell"/>
</dbReference>
<dbReference type="SUPFAM" id="SSF55874">
    <property type="entry name" value="ATPase domain of HSP90 chaperone/DNA topoisomerase II/histidine kinase"/>
    <property type="match status" value="1"/>
</dbReference>
<protein>
    <recommendedName>
        <fullName evidence="10">Virulence sensor protein BvgS</fullName>
        <ecNumber evidence="3">2.7.13.3</ecNumber>
    </recommendedName>
</protein>
<dbReference type="PRINTS" id="PR00344">
    <property type="entry name" value="BCTRLSENSOR"/>
</dbReference>
<dbReference type="InterPro" id="IPR005467">
    <property type="entry name" value="His_kinase_dom"/>
</dbReference>
<feature type="domain" description="HPt" evidence="19">
    <location>
        <begin position="925"/>
        <end position="1016"/>
    </location>
</feature>
<evidence type="ECO:0000259" key="19">
    <source>
        <dbReference type="PROSITE" id="PS50894"/>
    </source>
</evidence>
<evidence type="ECO:0000256" key="13">
    <source>
        <dbReference type="SAM" id="Coils"/>
    </source>
</evidence>
<dbReference type="Pfam" id="PF02518">
    <property type="entry name" value="HATPase_c"/>
    <property type="match status" value="1"/>
</dbReference>